<dbReference type="InterPro" id="IPR000210">
    <property type="entry name" value="BTB/POZ_dom"/>
</dbReference>
<dbReference type="SUPFAM" id="SSF54695">
    <property type="entry name" value="POZ domain"/>
    <property type="match status" value="1"/>
</dbReference>
<dbReference type="Proteomes" id="UP001492380">
    <property type="component" value="Unassembled WGS sequence"/>
</dbReference>
<organism evidence="2 3">
    <name type="scientific">Phyllosticta capitalensis</name>
    <dbReference type="NCBI Taxonomy" id="121624"/>
    <lineage>
        <taxon>Eukaryota</taxon>
        <taxon>Fungi</taxon>
        <taxon>Dikarya</taxon>
        <taxon>Ascomycota</taxon>
        <taxon>Pezizomycotina</taxon>
        <taxon>Dothideomycetes</taxon>
        <taxon>Dothideomycetes incertae sedis</taxon>
        <taxon>Botryosphaeriales</taxon>
        <taxon>Phyllostictaceae</taxon>
        <taxon>Phyllosticta</taxon>
    </lineage>
</organism>
<dbReference type="PROSITE" id="PS50097">
    <property type="entry name" value="BTB"/>
    <property type="match status" value="1"/>
</dbReference>
<protein>
    <submittedName>
        <fullName evidence="2">BTB/POZ protein</fullName>
    </submittedName>
</protein>
<dbReference type="CDD" id="cd18186">
    <property type="entry name" value="BTB_POZ_ZBTB_KLHL-like"/>
    <property type="match status" value="1"/>
</dbReference>
<reference evidence="2 3" key="1">
    <citation type="submission" date="2024-04" db="EMBL/GenBank/DDBJ databases">
        <title>Phyllosticta paracitricarpa is synonymous to the EU quarantine fungus P. citricarpa based on phylogenomic analyses.</title>
        <authorList>
            <consortium name="Lawrence Berkeley National Laboratory"/>
            <person name="Van Ingen-Buijs V.A."/>
            <person name="Van Westerhoven A.C."/>
            <person name="Haridas S."/>
            <person name="Skiadas P."/>
            <person name="Martin F."/>
            <person name="Groenewald J.Z."/>
            <person name="Crous P.W."/>
            <person name="Seidl M.F."/>
        </authorList>
    </citation>
    <scope>NUCLEOTIDE SEQUENCE [LARGE SCALE GENOMIC DNA]</scope>
    <source>
        <strain evidence="2 3">CBS 123374</strain>
    </source>
</reference>
<dbReference type="Gene3D" id="3.30.710.10">
    <property type="entry name" value="Potassium Channel Kv1.1, Chain A"/>
    <property type="match status" value="1"/>
</dbReference>
<gene>
    <name evidence="2" type="ORF">HDK90DRAFT_417318</name>
</gene>
<feature type="non-terminal residue" evidence="2">
    <location>
        <position position="1"/>
    </location>
</feature>
<accession>A0ABR1YIV3</accession>
<dbReference type="EMBL" id="JBBWRZ010000008">
    <property type="protein sequence ID" value="KAK8230853.1"/>
    <property type="molecule type" value="Genomic_DNA"/>
</dbReference>
<evidence type="ECO:0000313" key="2">
    <source>
        <dbReference type="EMBL" id="KAK8230853.1"/>
    </source>
</evidence>
<evidence type="ECO:0000259" key="1">
    <source>
        <dbReference type="PROSITE" id="PS50097"/>
    </source>
</evidence>
<name>A0ABR1YIV3_9PEZI</name>
<proteinExistence type="predicted"/>
<dbReference type="PANTHER" id="PTHR47843">
    <property type="entry name" value="BTB DOMAIN-CONTAINING PROTEIN-RELATED"/>
    <property type="match status" value="1"/>
</dbReference>
<dbReference type="SMART" id="SM00225">
    <property type="entry name" value="BTB"/>
    <property type="match status" value="1"/>
</dbReference>
<dbReference type="Pfam" id="PF00651">
    <property type="entry name" value="BTB"/>
    <property type="match status" value="1"/>
</dbReference>
<feature type="domain" description="BTB" evidence="1">
    <location>
        <begin position="12"/>
        <end position="79"/>
    </location>
</feature>
<dbReference type="PANTHER" id="PTHR47843:SF5">
    <property type="entry name" value="BTB_POZ DOMAIN PROTEIN"/>
    <property type="match status" value="1"/>
</dbReference>
<sequence>TVQSLLESGEYSDLEIRCKDDTHKVHKAIVCPQSEFFRRALKPGTKESQSGVIELHEADPAVVKAMVQFLYRRDYDAPELDDDNNPAIFHANTYAAAEMYQVHGLKDRALQHFKSHFPSSIELFAKMIDTVYSTTLDQDRSLRDYVVEQVVRDMDRFRNLADLSLAMEEQALFGKDLFYGLHDYHITRLKILNRFVGRDSICPNCRKKQSILPHMLFFNKTVACRSCFMNRRADEYQ</sequence>
<dbReference type="InterPro" id="IPR011333">
    <property type="entry name" value="SKP1/BTB/POZ_sf"/>
</dbReference>
<comment type="caution">
    <text evidence="2">The sequence shown here is derived from an EMBL/GenBank/DDBJ whole genome shotgun (WGS) entry which is preliminary data.</text>
</comment>
<keyword evidence="3" id="KW-1185">Reference proteome</keyword>
<evidence type="ECO:0000313" key="3">
    <source>
        <dbReference type="Proteomes" id="UP001492380"/>
    </source>
</evidence>